<dbReference type="RefSeq" id="WP_188038867.1">
    <property type="nucleotide sequence ID" value="NZ_JACVHF010000002.1"/>
</dbReference>
<dbReference type="Pfam" id="PF04577">
    <property type="entry name" value="Glyco_transf_61"/>
    <property type="match status" value="1"/>
</dbReference>
<dbReference type="EMBL" id="JACVHF010000002">
    <property type="protein sequence ID" value="MBC9783734.1"/>
    <property type="molecule type" value="Genomic_DNA"/>
</dbReference>
<evidence type="ECO:0000256" key="3">
    <source>
        <dbReference type="ARBA" id="ARBA00023180"/>
    </source>
</evidence>
<comment type="caution">
    <text evidence="5">The sequence shown here is derived from an EMBL/GenBank/DDBJ whole genome shotgun (WGS) entry which is preliminary data.</text>
</comment>
<dbReference type="PANTHER" id="PTHR20961">
    <property type="entry name" value="GLYCOSYLTRANSFERASE"/>
    <property type="match status" value="1"/>
</dbReference>
<evidence type="ECO:0000259" key="4">
    <source>
        <dbReference type="Pfam" id="PF04577"/>
    </source>
</evidence>
<protein>
    <submittedName>
        <fullName evidence="5">Glycosyltransferase family 61 protein</fullName>
    </submittedName>
</protein>
<evidence type="ECO:0000256" key="2">
    <source>
        <dbReference type="ARBA" id="ARBA00022679"/>
    </source>
</evidence>
<gene>
    <name evidence="5" type="ORF">H1S01_04305</name>
</gene>
<reference evidence="5 6" key="1">
    <citation type="submission" date="2020-07" db="EMBL/GenBank/DDBJ databases">
        <title>Draft whole-genome sequence of Heliobacterium chlorum DSM 3682, type strain.</title>
        <authorList>
            <person name="Kyndt J.A."/>
            <person name="Meyer T.E."/>
            <person name="Imhoff J.F."/>
        </authorList>
    </citation>
    <scope>NUCLEOTIDE SEQUENCE [LARGE SCALE GENOMIC DNA]</scope>
    <source>
        <strain evidence="5 6">DSM 3682</strain>
    </source>
</reference>
<keyword evidence="2" id="KW-0808">Transferase</keyword>
<evidence type="ECO:0000313" key="5">
    <source>
        <dbReference type="EMBL" id="MBC9783734.1"/>
    </source>
</evidence>
<keyword evidence="3" id="KW-0325">Glycoprotein</keyword>
<dbReference type="SUPFAM" id="SSF48452">
    <property type="entry name" value="TPR-like"/>
    <property type="match status" value="1"/>
</dbReference>
<dbReference type="InterPro" id="IPR007657">
    <property type="entry name" value="Glycosyltransferase_61"/>
</dbReference>
<organism evidence="5 6">
    <name type="scientific">Heliobacterium chlorum</name>
    <dbReference type="NCBI Taxonomy" id="2698"/>
    <lineage>
        <taxon>Bacteria</taxon>
        <taxon>Bacillati</taxon>
        <taxon>Bacillota</taxon>
        <taxon>Clostridia</taxon>
        <taxon>Eubacteriales</taxon>
        <taxon>Heliobacteriaceae</taxon>
        <taxon>Heliobacterium</taxon>
    </lineage>
</organism>
<accession>A0ABR7SYX7</accession>
<dbReference type="InterPro" id="IPR049625">
    <property type="entry name" value="Glyco_transf_61_cat"/>
</dbReference>
<feature type="domain" description="Glycosyltransferase 61 catalytic" evidence="4">
    <location>
        <begin position="616"/>
        <end position="786"/>
    </location>
</feature>
<keyword evidence="1" id="KW-0328">Glycosyltransferase</keyword>
<dbReference type="Gene3D" id="1.25.40.10">
    <property type="entry name" value="Tetratricopeptide repeat domain"/>
    <property type="match status" value="1"/>
</dbReference>
<name>A0ABR7SYX7_HELCL</name>
<sequence length="851" mass="98244">MDKQNFDRNCLCLHFDIPFARTFFGDYFNDKQFITVSWKGTAHIQLHEECYSIDDIKNRFPDGWVPDLILVWNPEDHANPLGMFVENIPILAFICRWDRGGSAFIEHLGDYDWLFTDNQGKRVFEKFGLQYVSAFPLHRLKGAFVSRKSGDTVDDDEEEEFQNMVRDGETKTDSKKNDEEPFRLIVNLLTENPLFSQKGRVDRTYSSKSIRGQASQIYNAPYGAVGKMLNEFFQRHCDPSDSWWLNARGCVKMLASADENLSETERFLSFQSALEDWENAAKIDDYYFLPLFNWFSALVLTENYRMALDEFDYIRKYCSLGRNHSFDGFILPREGDGSAERHSIEVRCFREIKGQSYLITNFLSELYELKGKAHIALGELSSAVEAFDISVTYRATNIPSRYLLALALRKEEKNHDAVEQLKLLLEYDPFYFEGVITLCETYQSAGNWEASRELALHYLNVIETMPEYDKWATRLTDFLSVSPKNSTGITGLMSTKAWIDIQIAKHRPENEILTIVPPEEIKRTLPGEADEEVHWIFRERKTFTSPECFVATIPEGKVFGTIGAVITPDQRLLIDVSNMFNFPPERHPLLTEGKFPPPQKIDGTAAVVSAAGWWNYYHWMFDILPRFELLRRSGIAIDKYIIKTNVLDFQRESLLSLGIPEEKVINPDDNAYYCAEKLVVPSLPSVVDNMTKWGCDFLRSKFLPQNVVEEPYRLLYISRERAQWRRLINEPEIMEHLKPLGFEVVRLEGLTVEEQAVLFSQANVVVAPHGAGLTNLVFCSPHVTVIELFGPKYVTTMFWALSNLMGLKYHYLIGEGEQASRNIDPFSSENYREDFIINIEKLKKVLRKLGM</sequence>
<keyword evidence="6" id="KW-1185">Reference proteome</keyword>
<proteinExistence type="predicted"/>
<dbReference type="InterPro" id="IPR011990">
    <property type="entry name" value="TPR-like_helical_dom_sf"/>
</dbReference>
<dbReference type="Proteomes" id="UP000617402">
    <property type="component" value="Unassembled WGS sequence"/>
</dbReference>
<evidence type="ECO:0000256" key="1">
    <source>
        <dbReference type="ARBA" id="ARBA00022676"/>
    </source>
</evidence>
<evidence type="ECO:0000313" key="6">
    <source>
        <dbReference type="Proteomes" id="UP000617402"/>
    </source>
</evidence>